<dbReference type="Proteomes" id="UP000241791">
    <property type="component" value="Segment"/>
</dbReference>
<reference evidence="2" key="1">
    <citation type="submission" date="2018-02" db="EMBL/GenBank/DDBJ databases">
        <title>Genome sequence of PM2-like phage 39582 induced from Pseudoalteromonas sp. isolated from the gut of Ciona robusta.</title>
        <authorList>
            <person name="Leigh B.A."/>
            <person name="Breitbart M."/>
            <person name="Dishaw L.J."/>
        </authorList>
    </citation>
    <scope>NUCLEOTIDE SEQUENCE [LARGE SCALE GENOMIC DNA]</scope>
</reference>
<proteinExistence type="predicted"/>
<dbReference type="OrthoDB" id="38436at10239"/>
<sequence length="88" mass="9990">MSDKQNIVSLFRFDEIAVHTVLAFTALRLSERWIKTINKSIPLKVKPEPEQIELISDLIDVLHDSGSSVVAHKLDDAMCKWCELLLDA</sequence>
<dbReference type="RefSeq" id="YP_009624417.1">
    <property type="nucleotide sequence ID" value="NC_042121.1"/>
</dbReference>
<accession>A0A2P1CL11</accession>
<dbReference type="KEGG" id="vg:40101263"/>
<keyword evidence="2" id="KW-1185">Reference proteome</keyword>
<evidence type="ECO:0000313" key="2">
    <source>
        <dbReference type="Proteomes" id="UP000241791"/>
    </source>
</evidence>
<organism evidence="1 2">
    <name type="scientific">Pseudoalteromonas phage Cr39582</name>
    <dbReference type="NCBI Taxonomy" id="2099852"/>
    <lineage>
        <taxon>Viruses</taxon>
        <taxon>Varidnaviria</taxon>
        <taxon>Abadenavirae</taxon>
        <taxon>Produgelaviricota</taxon>
        <taxon>Belvinaviricetes</taxon>
        <taxon>Vinavirales</taxon>
        <taxon>Corticoviridae</taxon>
        <taxon>Merivirus</taxon>
        <taxon>Merivirus Cr39582</taxon>
        <taxon>Corticovirus Cr39582</taxon>
    </lineage>
</organism>
<name>A0A2P1CL11_9VIRU</name>
<evidence type="ECO:0000313" key="1">
    <source>
        <dbReference type="EMBL" id="AVJ51868.1"/>
    </source>
</evidence>
<protein>
    <submittedName>
        <fullName evidence="1">Uncharacterized protein</fullName>
    </submittedName>
</protein>
<dbReference type="GeneID" id="40101263"/>
<dbReference type="EMBL" id="MG966533">
    <property type="protein sequence ID" value="AVJ51868.1"/>
    <property type="molecule type" value="Genomic_DNA"/>
</dbReference>